<accession>A0A437ANA9</accession>
<protein>
    <submittedName>
        <fullName evidence="1">Uncharacterized protein</fullName>
    </submittedName>
</protein>
<proteinExistence type="predicted"/>
<evidence type="ECO:0000313" key="2">
    <source>
        <dbReference type="Proteomes" id="UP000282876"/>
    </source>
</evidence>
<dbReference type="EMBL" id="RCSS01000165">
    <property type="protein sequence ID" value="RVD92672.1"/>
    <property type="molecule type" value="Genomic_DNA"/>
</dbReference>
<dbReference type="Proteomes" id="UP000282876">
    <property type="component" value="Unassembled WGS sequence"/>
</dbReference>
<dbReference type="OrthoDB" id="2196639at2759"/>
<reference evidence="1 2" key="1">
    <citation type="submission" date="2018-10" db="EMBL/GenBank/DDBJ databases">
        <title>Draft genome sequence of the microsporidian Tubulinosema ratisbonensis.</title>
        <authorList>
            <person name="Polonais V."/>
            <person name="Peyretaillade E."/>
            <person name="Niehus S."/>
            <person name="Wawrzyniak I."/>
            <person name="Franchet A."/>
            <person name="Gaspin C."/>
            <person name="Reichstadt M."/>
            <person name="Belser C."/>
            <person name="Labadie K."/>
            <person name="Delbac F."/>
            <person name="Ferrandon D."/>
        </authorList>
    </citation>
    <scope>NUCLEOTIDE SEQUENCE [LARGE SCALE GENOMIC DNA]</scope>
    <source>
        <strain evidence="1 2">Franzen</strain>
    </source>
</reference>
<keyword evidence="2" id="KW-1185">Reference proteome</keyword>
<evidence type="ECO:0000313" key="1">
    <source>
        <dbReference type="EMBL" id="RVD92672.1"/>
    </source>
</evidence>
<organism evidence="1 2">
    <name type="scientific">Tubulinosema ratisbonensis</name>
    <dbReference type="NCBI Taxonomy" id="291195"/>
    <lineage>
        <taxon>Eukaryota</taxon>
        <taxon>Fungi</taxon>
        <taxon>Fungi incertae sedis</taxon>
        <taxon>Microsporidia</taxon>
        <taxon>Tubulinosematoidea</taxon>
        <taxon>Tubulinosematidae</taxon>
        <taxon>Tubulinosema</taxon>
    </lineage>
</organism>
<dbReference type="VEuPathDB" id="MicrosporidiaDB:TUBRATIS_008140"/>
<gene>
    <name evidence="1" type="ORF">TUBRATIS_008140</name>
</gene>
<sequence length="114" mass="13831">MFDDFDFFKIIESKGWYFYDPDDCNHRRRMFILLINYFTFVTNGSFTKFIKTKNYGIDFSGKKEEYKTYFFFHSSSIPSFDPVLSILYLLNHINVYNKGRIGDYQLKIFPFINQ</sequence>
<name>A0A437ANA9_9MICR</name>
<dbReference type="AlphaFoldDB" id="A0A437ANA9"/>
<comment type="caution">
    <text evidence="1">The sequence shown here is derived from an EMBL/GenBank/DDBJ whole genome shotgun (WGS) entry which is preliminary data.</text>
</comment>